<evidence type="ECO:0000256" key="1">
    <source>
        <dbReference type="SAM" id="MobiDB-lite"/>
    </source>
</evidence>
<feature type="transmembrane region" description="Helical" evidence="2">
    <location>
        <begin position="44"/>
        <end position="67"/>
    </location>
</feature>
<dbReference type="EMBL" id="JAMKFB020000008">
    <property type="protein sequence ID" value="KAL0187448.1"/>
    <property type="molecule type" value="Genomic_DNA"/>
</dbReference>
<keyword evidence="2" id="KW-1133">Transmembrane helix</keyword>
<evidence type="ECO:0000256" key="2">
    <source>
        <dbReference type="SAM" id="Phobius"/>
    </source>
</evidence>
<gene>
    <name evidence="3" type="ORF">M9458_019118</name>
</gene>
<comment type="caution">
    <text evidence="3">The sequence shown here is derived from an EMBL/GenBank/DDBJ whole genome shotgun (WGS) entry which is preliminary data.</text>
</comment>
<keyword evidence="2" id="KW-0812">Transmembrane</keyword>
<keyword evidence="2" id="KW-0472">Membrane</keyword>
<feature type="non-terminal residue" evidence="3">
    <location>
        <position position="1"/>
    </location>
</feature>
<evidence type="ECO:0000313" key="4">
    <source>
        <dbReference type="Proteomes" id="UP001529510"/>
    </source>
</evidence>
<evidence type="ECO:0000313" key="3">
    <source>
        <dbReference type="EMBL" id="KAL0187448.1"/>
    </source>
</evidence>
<protein>
    <submittedName>
        <fullName evidence="3">Uncharacterized protein</fullName>
    </submittedName>
</protein>
<organism evidence="3 4">
    <name type="scientific">Cirrhinus mrigala</name>
    <name type="common">Mrigala</name>
    <dbReference type="NCBI Taxonomy" id="683832"/>
    <lineage>
        <taxon>Eukaryota</taxon>
        <taxon>Metazoa</taxon>
        <taxon>Chordata</taxon>
        <taxon>Craniata</taxon>
        <taxon>Vertebrata</taxon>
        <taxon>Euteleostomi</taxon>
        <taxon>Actinopterygii</taxon>
        <taxon>Neopterygii</taxon>
        <taxon>Teleostei</taxon>
        <taxon>Ostariophysi</taxon>
        <taxon>Cypriniformes</taxon>
        <taxon>Cyprinidae</taxon>
        <taxon>Labeoninae</taxon>
        <taxon>Labeonini</taxon>
        <taxon>Cirrhinus</taxon>
    </lineage>
</organism>
<dbReference type="AlphaFoldDB" id="A0ABD0QMI0"/>
<accession>A0ABD0QMI0</accession>
<keyword evidence="4" id="KW-1185">Reference proteome</keyword>
<sequence length="101" mass="10799">IRGLCNGLGPAMFGFIFFLFNVELKEMSPMQPNPVSPDTEEKRVIPGPPFLFGACTVILALLVAVFIPVQHTPAVKTGATENGSVPASDEDNEPLLQDSSL</sequence>
<name>A0ABD0QMI0_CIRMR</name>
<feature type="transmembrane region" description="Helical" evidence="2">
    <location>
        <begin position="7"/>
        <end position="24"/>
    </location>
</feature>
<proteinExistence type="predicted"/>
<feature type="region of interest" description="Disordered" evidence="1">
    <location>
        <begin position="76"/>
        <end position="101"/>
    </location>
</feature>
<reference evidence="3 4" key="1">
    <citation type="submission" date="2024-05" db="EMBL/GenBank/DDBJ databases">
        <title>Genome sequencing and assembly of Indian major carp, Cirrhinus mrigala (Hamilton, 1822).</title>
        <authorList>
            <person name="Mohindra V."/>
            <person name="Chowdhury L.M."/>
            <person name="Lal K."/>
            <person name="Jena J.K."/>
        </authorList>
    </citation>
    <scope>NUCLEOTIDE SEQUENCE [LARGE SCALE GENOMIC DNA]</scope>
    <source>
        <strain evidence="3">CM1030</strain>
        <tissue evidence="3">Blood</tissue>
    </source>
</reference>
<dbReference type="Proteomes" id="UP001529510">
    <property type="component" value="Unassembled WGS sequence"/>
</dbReference>